<dbReference type="OrthoDB" id="431409at2759"/>
<name>A0A397VVL7_9GLOM</name>
<feature type="chain" id="PRO_5017479031" evidence="1">
    <location>
        <begin position="20"/>
        <end position="237"/>
    </location>
</feature>
<keyword evidence="1" id="KW-0732">Signal</keyword>
<evidence type="ECO:0000256" key="1">
    <source>
        <dbReference type="SAM" id="SignalP"/>
    </source>
</evidence>
<comment type="caution">
    <text evidence="2">The sequence shown here is derived from an EMBL/GenBank/DDBJ whole genome shotgun (WGS) entry which is preliminary data.</text>
</comment>
<dbReference type="Proteomes" id="UP000266673">
    <property type="component" value="Unassembled WGS sequence"/>
</dbReference>
<proteinExistence type="predicted"/>
<accession>A0A397VVL7</accession>
<dbReference type="AlphaFoldDB" id="A0A397VVL7"/>
<organism evidence="2 3">
    <name type="scientific">Gigaspora rosea</name>
    <dbReference type="NCBI Taxonomy" id="44941"/>
    <lineage>
        <taxon>Eukaryota</taxon>
        <taxon>Fungi</taxon>
        <taxon>Fungi incertae sedis</taxon>
        <taxon>Mucoromycota</taxon>
        <taxon>Glomeromycotina</taxon>
        <taxon>Glomeromycetes</taxon>
        <taxon>Diversisporales</taxon>
        <taxon>Gigasporaceae</taxon>
        <taxon>Gigaspora</taxon>
    </lineage>
</organism>
<protein>
    <submittedName>
        <fullName evidence="2">Uncharacterized protein</fullName>
    </submittedName>
</protein>
<keyword evidence="3" id="KW-1185">Reference proteome</keyword>
<dbReference type="EMBL" id="QKWP01000131">
    <property type="protein sequence ID" value="RIB26584.1"/>
    <property type="molecule type" value="Genomic_DNA"/>
</dbReference>
<reference evidence="2 3" key="1">
    <citation type="submission" date="2018-06" db="EMBL/GenBank/DDBJ databases">
        <title>Comparative genomics reveals the genomic features of Rhizophagus irregularis, R. cerebriforme, R. diaphanum and Gigaspora rosea, and their symbiotic lifestyle signature.</title>
        <authorList>
            <person name="Morin E."/>
            <person name="San Clemente H."/>
            <person name="Chen E.C.H."/>
            <person name="De La Providencia I."/>
            <person name="Hainaut M."/>
            <person name="Kuo A."/>
            <person name="Kohler A."/>
            <person name="Murat C."/>
            <person name="Tang N."/>
            <person name="Roy S."/>
            <person name="Loubradou J."/>
            <person name="Henrissat B."/>
            <person name="Grigoriev I.V."/>
            <person name="Corradi N."/>
            <person name="Roux C."/>
            <person name="Martin F.M."/>
        </authorList>
    </citation>
    <scope>NUCLEOTIDE SEQUENCE [LARGE SCALE GENOMIC DNA]</scope>
    <source>
        <strain evidence="2 3">DAOM 194757</strain>
    </source>
</reference>
<evidence type="ECO:0000313" key="2">
    <source>
        <dbReference type="EMBL" id="RIB26584.1"/>
    </source>
</evidence>
<sequence>MKYTILFSIILAPLSWVSARKSKVINPNIVKNLASIRRTFNCLSARKEFVPNREEFQTVAQKSANFSPDDVVEFIMIYAKPCIDVAIRAFVWNEKAIQHILRKFKKFKFSGKVILGGPQKFYLLTKLIPPQRFIRWETQRECPFRCALCQHRESDVTIKRYQFPVSRIIQEAERIAKYSNIQNDAVLDPTFNSGPYYLVQLNYTIEMVLESGLQTTDSKEQARIDRPNNMKLVEKVG</sequence>
<feature type="signal peptide" evidence="1">
    <location>
        <begin position="1"/>
        <end position="19"/>
    </location>
</feature>
<gene>
    <name evidence="2" type="ORF">C2G38_2240688</name>
</gene>
<evidence type="ECO:0000313" key="3">
    <source>
        <dbReference type="Proteomes" id="UP000266673"/>
    </source>
</evidence>